<dbReference type="NCBIfam" id="TIGR00360">
    <property type="entry name" value="ComEC_N-term"/>
    <property type="match status" value="1"/>
</dbReference>
<dbReference type="NCBIfam" id="TIGR00361">
    <property type="entry name" value="ComEC_Rec2"/>
    <property type="match status" value="1"/>
</dbReference>
<keyword evidence="3 6" id="KW-0812">Transmembrane</keyword>
<dbReference type="InterPro" id="IPR004477">
    <property type="entry name" value="ComEC_N"/>
</dbReference>
<dbReference type="Pfam" id="PF03772">
    <property type="entry name" value="Competence"/>
    <property type="match status" value="1"/>
</dbReference>
<feature type="transmembrane region" description="Helical" evidence="6">
    <location>
        <begin position="415"/>
        <end position="435"/>
    </location>
</feature>
<dbReference type="GO" id="GO:0030420">
    <property type="term" value="P:establishment of competence for transformation"/>
    <property type="evidence" value="ECO:0007669"/>
    <property type="project" value="InterPro"/>
</dbReference>
<comment type="caution">
    <text evidence="8">The sequence shown here is derived from an EMBL/GenBank/DDBJ whole genome shotgun (WGS) entry which is preliminary data.</text>
</comment>
<dbReference type="CDD" id="cd07731">
    <property type="entry name" value="ComA-like_MBL-fold"/>
    <property type="match status" value="1"/>
</dbReference>
<feature type="transmembrane region" description="Helical" evidence="6">
    <location>
        <begin position="61"/>
        <end position="81"/>
    </location>
</feature>
<evidence type="ECO:0000256" key="4">
    <source>
        <dbReference type="ARBA" id="ARBA00022989"/>
    </source>
</evidence>
<feature type="transmembrane region" description="Helical" evidence="6">
    <location>
        <begin position="13"/>
        <end position="31"/>
    </location>
</feature>
<keyword evidence="2" id="KW-1003">Cell membrane</keyword>
<feature type="transmembrane region" description="Helical" evidence="6">
    <location>
        <begin position="251"/>
        <end position="274"/>
    </location>
</feature>
<feature type="transmembrane region" description="Helical" evidence="6">
    <location>
        <begin position="480"/>
        <end position="498"/>
    </location>
</feature>
<comment type="subcellular location">
    <subcellularLocation>
        <location evidence="1">Cell membrane</location>
        <topology evidence="1">Multi-pass membrane protein</topology>
    </subcellularLocation>
</comment>
<dbReference type="InterPro" id="IPR052159">
    <property type="entry name" value="Competence_DNA_uptake"/>
</dbReference>
<feature type="domain" description="Metallo-beta-lactamase" evidence="7">
    <location>
        <begin position="533"/>
        <end position="718"/>
    </location>
</feature>
<dbReference type="Pfam" id="PF00753">
    <property type="entry name" value="Lactamase_B"/>
    <property type="match status" value="1"/>
</dbReference>
<evidence type="ECO:0000259" key="7">
    <source>
        <dbReference type="SMART" id="SM00849"/>
    </source>
</evidence>
<accession>A0A8J6P3Q4</accession>
<dbReference type="InterPro" id="IPR035681">
    <property type="entry name" value="ComA-like_MBL"/>
</dbReference>
<keyword evidence="4 6" id="KW-1133">Transmembrane helix</keyword>
<dbReference type="EMBL" id="JACNFK010000024">
    <property type="protein sequence ID" value="MBC8519619.1"/>
    <property type="molecule type" value="Genomic_DNA"/>
</dbReference>
<dbReference type="PANTHER" id="PTHR30619">
    <property type="entry name" value="DNA INTERNALIZATION/COMPETENCE PROTEIN COMEC/REC2"/>
    <property type="match status" value="1"/>
</dbReference>
<organism evidence="8 9">
    <name type="scientific">Candidatus Thiopontia autotrophica</name>
    <dbReference type="NCBI Taxonomy" id="2841688"/>
    <lineage>
        <taxon>Bacteria</taxon>
        <taxon>Pseudomonadati</taxon>
        <taxon>Pseudomonadota</taxon>
        <taxon>Gammaproteobacteria</taxon>
        <taxon>Candidatus Thiopontia</taxon>
    </lineage>
</organism>
<dbReference type="InterPro" id="IPR025405">
    <property type="entry name" value="DUF4131"/>
</dbReference>
<dbReference type="Proteomes" id="UP000654401">
    <property type="component" value="Unassembled WGS sequence"/>
</dbReference>
<dbReference type="InterPro" id="IPR036866">
    <property type="entry name" value="RibonucZ/Hydroxyglut_hydro"/>
</dbReference>
<proteinExistence type="predicted"/>
<name>A0A8J6P3Q4_9GAMM</name>
<dbReference type="GO" id="GO:0005886">
    <property type="term" value="C:plasma membrane"/>
    <property type="evidence" value="ECO:0007669"/>
    <property type="project" value="UniProtKB-SubCell"/>
</dbReference>
<evidence type="ECO:0000256" key="5">
    <source>
        <dbReference type="ARBA" id="ARBA00023136"/>
    </source>
</evidence>
<evidence type="ECO:0000256" key="3">
    <source>
        <dbReference type="ARBA" id="ARBA00022692"/>
    </source>
</evidence>
<evidence type="ECO:0000313" key="9">
    <source>
        <dbReference type="Proteomes" id="UP000654401"/>
    </source>
</evidence>
<dbReference type="InterPro" id="IPR004797">
    <property type="entry name" value="Competence_ComEC/Rec2"/>
</dbReference>
<sequence>MIHIKGYNLITKIPPVAVAAVSLLFGMVMLFQQQQLPSPVWGVILLPLAVISHRTEWGRPLVWLVAGFLWAAFMAELRLAVSLPDELEKKDLQLVGEVVDIPQRKSNGSLRFLFQIESAEYKGELVDLPALARISWYRTQREVKAGERWSLRVRLKQPHGFMNPGGFDYEKWLFQQGIRATGYVRKDPGNRVLNPSSSGLDSLRAELTRWIGENSRSERADGILSALAVGDRQGIEEREWDVFRQTGTSHLMAISGLHIGLVSGLFFFLFRWLWSIPSRLLLMVPAQQAGAVGGFLGALGYAALAGFAIPTQRALIMVSVVMAMILLKRAVAPWTIYFTALIAILLLDPFAVLSAGFWLSFGAVGLILYGVAERRGGESKWLTMIRIQWGLAIGMLPMLLFLFRQGSLIAPVANIIAVPWVSLIVVPLNLLASLLHLLSISGAEQLLRLSAEMFEWIWPLLEWFSDLALSHFGFHQPELWTVLLAMVGAILILSPVGWSRRWPGVVALLPLLLLSPERPDKDEAWVTVLDVGQGLSTVVESMDKVMVYDTGNRFSATFNAGDAVVVPFLKSRGWKRVDLLVIGHDDRDHIGGMDALMKALPVVESISSVPEQVTGATNCLAGESWMWNGVSITVIHPDSPDRFKGNNGSCVIRIDAGGESLLLTGDIEKEAEHHLLSTSPELLDVDGVVVPHHGSNTSSTAEWIDAVSPAWAAFPVGYKNRYRFPKQKVVERYRRGGVRLFETAHTGSLQIRLGRAELPVPWRQFSQKIWSDVN</sequence>
<reference evidence="8 9" key="1">
    <citation type="submission" date="2020-08" db="EMBL/GenBank/DDBJ databases">
        <title>Bridging the membrane lipid divide: bacteria of the FCB group superphylum have the potential to synthesize archaeal ether lipids.</title>
        <authorList>
            <person name="Villanueva L."/>
            <person name="Von Meijenfeldt F.A.B."/>
            <person name="Westbye A.B."/>
            <person name="Yadav S."/>
            <person name="Hopmans E.C."/>
            <person name="Dutilh B.E."/>
            <person name="Sinninghe Damste J.S."/>
        </authorList>
    </citation>
    <scope>NUCLEOTIDE SEQUENCE [LARGE SCALE GENOMIC DNA]</scope>
    <source>
        <strain evidence="8">NIOZ-UU100</strain>
    </source>
</reference>
<evidence type="ECO:0000256" key="2">
    <source>
        <dbReference type="ARBA" id="ARBA00022475"/>
    </source>
</evidence>
<feature type="transmembrane region" description="Helical" evidence="6">
    <location>
        <begin position="353"/>
        <end position="372"/>
    </location>
</feature>
<protein>
    <submittedName>
        <fullName evidence="8">DNA internalization-related competence protein ComEC/Rec2</fullName>
    </submittedName>
</protein>
<dbReference type="SMART" id="SM00849">
    <property type="entry name" value="Lactamase_B"/>
    <property type="match status" value="1"/>
</dbReference>
<dbReference type="Pfam" id="PF13567">
    <property type="entry name" value="DUF4131"/>
    <property type="match status" value="1"/>
</dbReference>
<evidence type="ECO:0000256" key="6">
    <source>
        <dbReference type="SAM" id="Phobius"/>
    </source>
</evidence>
<feature type="transmembrane region" description="Helical" evidence="6">
    <location>
        <begin position="384"/>
        <end position="403"/>
    </location>
</feature>
<dbReference type="InterPro" id="IPR001279">
    <property type="entry name" value="Metallo-B-lactamas"/>
</dbReference>
<keyword evidence="5 6" id="KW-0472">Membrane</keyword>
<evidence type="ECO:0000256" key="1">
    <source>
        <dbReference type="ARBA" id="ARBA00004651"/>
    </source>
</evidence>
<dbReference type="PANTHER" id="PTHR30619:SF1">
    <property type="entry name" value="RECOMBINATION PROTEIN 2"/>
    <property type="match status" value="1"/>
</dbReference>
<dbReference type="Gene3D" id="3.60.15.10">
    <property type="entry name" value="Ribonuclease Z/Hydroxyacylglutathione hydrolase-like"/>
    <property type="match status" value="1"/>
</dbReference>
<dbReference type="AlphaFoldDB" id="A0A8J6P3Q4"/>
<feature type="transmembrane region" description="Helical" evidence="6">
    <location>
        <begin position="330"/>
        <end position="347"/>
    </location>
</feature>
<dbReference type="SUPFAM" id="SSF56281">
    <property type="entry name" value="Metallo-hydrolase/oxidoreductase"/>
    <property type="match status" value="1"/>
</dbReference>
<feature type="transmembrane region" description="Helical" evidence="6">
    <location>
        <begin position="286"/>
        <end position="309"/>
    </location>
</feature>
<evidence type="ECO:0000313" key="8">
    <source>
        <dbReference type="EMBL" id="MBC8519619.1"/>
    </source>
</evidence>
<gene>
    <name evidence="8" type="ORF">H8D24_04325</name>
</gene>